<evidence type="ECO:0000256" key="1">
    <source>
        <dbReference type="ARBA" id="ARBA00022723"/>
    </source>
</evidence>
<dbReference type="PROSITE" id="PS01047">
    <property type="entry name" value="HMA_1"/>
    <property type="match status" value="1"/>
</dbReference>
<organism evidence="3 4">
    <name type="scientific">Xanthomonas bonasiae</name>
    <dbReference type="NCBI Taxonomy" id="2810351"/>
    <lineage>
        <taxon>Bacteria</taxon>
        <taxon>Pseudomonadati</taxon>
        <taxon>Pseudomonadota</taxon>
        <taxon>Gammaproteobacteria</taxon>
        <taxon>Lysobacterales</taxon>
        <taxon>Lysobacteraceae</taxon>
        <taxon>Xanthomonas</taxon>
    </lineage>
</organism>
<dbReference type="InterPro" id="IPR036163">
    <property type="entry name" value="HMA_dom_sf"/>
</dbReference>
<feature type="domain" description="HMA" evidence="2">
    <location>
        <begin position="2"/>
        <end position="68"/>
    </location>
</feature>
<reference evidence="3 4" key="1">
    <citation type="submission" date="2021-02" db="EMBL/GenBank/DDBJ databases">
        <title>Taxonomically Unique Crown Gall-Associated Xanthomonas Stains Have Deficiency in Virulence Repertories.</title>
        <authorList>
            <person name="Mafakheri H."/>
            <person name="Taghavi S.M."/>
            <person name="Dimkic I."/>
            <person name="Nemanja K."/>
            <person name="Osdaghi E."/>
        </authorList>
    </citation>
    <scope>NUCLEOTIDE SEQUENCE [LARGE SCALE GENOMIC DNA]</scope>
    <source>
        <strain evidence="3 4">FX4</strain>
    </source>
</reference>
<accession>A0ABS3B5B8</accession>
<evidence type="ECO:0000313" key="4">
    <source>
        <dbReference type="Proteomes" id="UP000695802"/>
    </source>
</evidence>
<dbReference type="CDD" id="cd00371">
    <property type="entry name" value="HMA"/>
    <property type="match status" value="1"/>
</dbReference>
<keyword evidence="1" id="KW-0479">Metal-binding</keyword>
<dbReference type="Proteomes" id="UP000695802">
    <property type="component" value="Unassembled WGS sequence"/>
</dbReference>
<comment type="caution">
    <text evidence="3">The sequence shown here is derived from an EMBL/GenBank/DDBJ whole genome shotgun (WGS) entry which is preliminary data.</text>
</comment>
<sequence length="70" mass="7272">MRHLQLTVQGMTCGGCSARLQRVLQASAGIAAAQVVLDGGRVDLEYDEARTDAAAIERAIVDAGFGVAAR</sequence>
<dbReference type="SUPFAM" id="SSF55008">
    <property type="entry name" value="HMA, heavy metal-associated domain"/>
    <property type="match status" value="1"/>
</dbReference>
<dbReference type="Pfam" id="PF00403">
    <property type="entry name" value="HMA"/>
    <property type="match status" value="1"/>
</dbReference>
<protein>
    <submittedName>
        <fullName evidence="3">Heavy-metal-associated domain-containing protein</fullName>
    </submittedName>
</protein>
<dbReference type="EMBL" id="JAFIWB010000016">
    <property type="protein sequence ID" value="MBN6103274.1"/>
    <property type="molecule type" value="Genomic_DNA"/>
</dbReference>
<keyword evidence="4" id="KW-1185">Reference proteome</keyword>
<dbReference type="PRINTS" id="PR00942">
    <property type="entry name" value="CUATPASEI"/>
</dbReference>
<dbReference type="InterPro" id="IPR017969">
    <property type="entry name" value="Heavy-metal-associated_CS"/>
</dbReference>
<proteinExistence type="predicted"/>
<evidence type="ECO:0000313" key="3">
    <source>
        <dbReference type="EMBL" id="MBN6103274.1"/>
    </source>
</evidence>
<gene>
    <name evidence="3" type="ORF">JR064_14000</name>
</gene>
<name>A0ABS3B5B8_9XANT</name>
<evidence type="ECO:0000259" key="2">
    <source>
        <dbReference type="PROSITE" id="PS50846"/>
    </source>
</evidence>
<dbReference type="PROSITE" id="PS50846">
    <property type="entry name" value="HMA_2"/>
    <property type="match status" value="1"/>
</dbReference>
<dbReference type="Gene3D" id="3.30.70.100">
    <property type="match status" value="1"/>
</dbReference>
<dbReference type="RefSeq" id="WP_206230118.1">
    <property type="nucleotide sequence ID" value="NZ_JAFIWB010000016.1"/>
</dbReference>
<dbReference type="InterPro" id="IPR006121">
    <property type="entry name" value="HMA_dom"/>
</dbReference>